<dbReference type="PANTHER" id="PTHR11141">
    <property type="entry name" value="PROTEIN TRANSPORT PROTEIN SEC23"/>
    <property type="match status" value="1"/>
</dbReference>
<dbReference type="Pfam" id="PF00626">
    <property type="entry name" value="Gelsolin"/>
    <property type="match status" value="1"/>
</dbReference>
<evidence type="ECO:0000256" key="8">
    <source>
        <dbReference type="ARBA" id="ARBA00022892"/>
    </source>
</evidence>
<organism evidence="20 21">
    <name type="scientific">Cryptosporidium xiaoi</name>
    <dbReference type="NCBI Taxonomy" id="659607"/>
    <lineage>
        <taxon>Eukaryota</taxon>
        <taxon>Sar</taxon>
        <taxon>Alveolata</taxon>
        <taxon>Apicomplexa</taxon>
        <taxon>Conoidasida</taxon>
        <taxon>Coccidia</taxon>
        <taxon>Eucoccidiorida</taxon>
        <taxon>Eimeriorina</taxon>
        <taxon>Cryptosporidiidae</taxon>
        <taxon>Cryptosporidium</taxon>
    </lineage>
</organism>
<dbReference type="Gene3D" id="2.60.40.1670">
    <property type="entry name" value="beta-sandwich domain of Sec23/24"/>
    <property type="match status" value="1"/>
</dbReference>
<evidence type="ECO:0000313" key="20">
    <source>
        <dbReference type="EMBL" id="KAK6589168.1"/>
    </source>
</evidence>
<dbReference type="SUPFAM" id="SSF53300">
    <property type="entry name" value="vWA-like"/>
    <property type="match status" value="1"/>
</dbReference>
<evidence type="ECO:0000256" key="4">
    <source>
        <dbReference type="ARBA" id="ARBA00022448"/>
    </source>
</evidence>
<feature type="domain" description="Sec23/Sec24 trunk" evidence="17">
    <location>
        <begin position="122"/>
        <end position="384"/>
    </location>
</feature>
<feature type="domain" description="Sec23/Sec24 beta-sandwich" evidence="19">
    <location>
        <begin position="395"/>
        <end position="497"/>
    </location>
</feature>
<dbReference type="Pfam" id="PF04815">
    <property type="entry name" value="Sec23_helical"/>
    <property type="match status" value="1"/>
</dbReference>
<evidence type="ECO:0000256" key="7">
    <source>
        <dbReference type="ARBA" id="ARBA00022833"/>
    </source>
</evidence>
<dbReference type="GO" id="GO:0030127">
    <property type="term" value="C:COPII vesicle coat"/>
    <property type="evidence" value="ECO:0007669"/>
    <property type="project" value="InterPro"/>
</dbReference>
<dbReference type="FunFam" id="1.20.120.730:FF:000005">
    <property type="entry name" value="Protein transport protein SEC23"/>
    <property type="match status" value="1"/>
</dbReference>
<evidence type="ECO:0000256" key="2">
    <source>
        <dbReference type="ARBA" id="ARBA00009210"/>
    </source>
</evidence>
<dbReference type="EMBL" id="JAWDEY010000014">
    <property type="protein sequence ID" value="KAK6589168.1"/>
    <property type="molecule type" value="Genomic_DNA"/>
</dbReference>
<dbReference type="Proteomes" id="UP001311799">
    <property type="component" value="Unassembled WGS sequence"/>
</dbReference>
<dbReference type="GO" id="GO:0008270">
    <property type="term" value="F:zinc ion binding"/>
    <property type="evidence" value="ECO:0007669"/>
    <property type="project" value="InterPro"/>
</dbReference>
<keyword evidence="8 14" id="KW-0931">ER-Golgi transport</keyword>
<dbReference type="InterPro" id="IPR036465">
    <property type="entry name" value="vWFA_dom_sf"/>
</dbReference>
<dbReference type="FunFam" id="2.30.30.380:FF:000001">
    <property type="entry name" value="Protein transport protein SEC23"/>
    <property type="match status" value="1"/>
</dbReference>
<dbReference type="InterPro" id="IPR036175">
    <property type="entry name" value="Sec23/24_helical_dom_sf"/>
</dbReference>
<comment type="subcellular location">
    <subcellularLocation>
        <location evidence="14">Cytoplasmic vesicle</location>
        <location evidence="14">COPII-coated vesicle membrane</location>
        <topology evidence="14">Peripheral membrane protein</topology>
        <orientation evidence="14">Cytoplasmic side</orientation>
    </subcellularLocation>
    <subcellularLocation>
        <location evidence="14">Endoplasmic reticulum membrane</location>
        <topology evidence="14">Peripheral membrane protein</topology>
        <orientation evidence="14">Cytoplasmic side</orientation>
    </subcellularLocation>
    <subcellularLocation>
        <location evidence="1">Golgi apparatus membrane</location>
        <topology evidence="1">Peripheral membrane protein</topology>
        <orientation evidence="1">Cytoplasmic side</orientation>
    </subcellularLocation>
</comment>
<feature type="domain" description="Gelsolin-like" evidence="15">
    <location>
        <begin position="625"/>
        <end position="711"/>
    </location>
</feature>
<dbReference type="Gene3D" id="3.40.50.410">
    <property type="entry name" value="von Willebrand factor, type A domain"/>
    <property type="match status" value="1"/>
</dbReference>
<keyword evidence="11 14" id="KW-0472">Membrane</keyword>
<comment type="similarity">
    <text evidence="2 14">Belongs to the SEC23/SEC24 family. SEC23 subfamily.</text>
</comment>
<evidence type="ECO:0000256" key="5">
    <source>
        <dbReference type="ARBA" id="ARBA00022723"/>
    </source>
</evidence>
<evidence type="ECO:0000259" key="19">
    <source>
        <dbReference type="Pfam" id="PF08033"/>
    </source>
</evidence>
<dbReference type="SUPFAM" id="SSF82919">
    <property type="entry name" value="Zn-finger domain of Sec23/24"/>
    <property type="match status" value="1"/>
</dbReference>
<dbReference type="CDD" id="cd11287">
    <property type="entry name" value="Sec23_C"/>
    <property type="match status" value="1"/>
</dbReference>
<keyword evidence="7 14" id="KW-0862">Zinc</keyword>
<dbReference type="GO" id="GO:0005789">
    <property type="term" value="C:endoplasmic reticulum membrane"/>
    <property type="evidence" value="ECO:0007669"/>
    <property type="project" value="UniProtKB-SubCell"/>
</dbReference>
<dbReference type="InterPro" id="IPR012990">
    <property type="entry name" value="Beta-sandwich_Sec23_24"/>
</dbReference>
<keyword evidence="4 14" id="KW-0813">Transport</keyword>
<evidence type="ECO:0000259" key="18">
    <source>
        <dbReference type="Pfam" id="PF04815"/>
    </source>
</evidence>
<comment type="function">
    <text evidence="13 14">Component of the coat protein complex II (COPII) which promotes the formation of transport vesicles from the endoplasmic reticulum (ER). The coat has two main functions, the physical deformation of the endoplasmic reticulum membrane into vesicles and the selection of cargo molecules.</text>
</comment>
<name>A0AAV9XXE3_9CRYT</name>
<dbReference type="Gene3D" id="1.20.120.730">
    <property type="entry name" value="Sec23/Sec24 helical domain"/>
    <property type="match status" value="1"/>
</dbReference>
<dbReference type="AlphaFoldDB" id="A0AAV9XXE3"/>
<dbReference type="Pfam" id="PF08033">
    <property type="entry name" value="Sec23_BS"/>
    <property type="match status" value="1"/>
</dbReference>
<proteinExistence type="inferred from homology"/>
<keyword evidence="6 14" id="KW-0256">Endoplasmic reticulum</keyword>
<protein>
    <recommendedName>
        <fullName evidence="3 14">Protein transport protein SEC23</fullName>
    </recommendedName>
</protein>
<evidence type="ECO:0000256" key="9">
    <source>
        <dbReference type="ARBA" id="ARBA00022927"/>
    </source>
</evidence>
<keyword evidence="10" id="KW-0333">Golgi apparatus</keyword>
<dbReference type="GO" id="GO:0006886">
    <property type="term" value="P:intracellular protein transport"/>
    <property type="evidence" value="ECO:0007669"/>
    <property type="project" value="InterPro"/>
</dbReference>
<keyword evidence="12 14" id="KW-0968">Cytoplasmic vesicle</keyword>
<evidence type="ECO:0000259" key="16">
    <source>
        <dbReference type="Pfam" id="PF04810"/>
    </source>
</evidence>
<feature type="domain" description="Zinc finger Sec23/Sec24-type" evidence="16">
    <location>
        <begin position="53"/>
        <end position="91"/>
    </location>
</feature>
<evidence type="ECO:0000256" key="14">
    <source>
        <dbReference type="RuleBase" id="RU365030"/>
    </source>
</evidence>
<keyword evidence="5 14" id="KW-0479">Metal-binding</keyword>
<evidence type="ECO:0000256" key="6">
    <source>
        <dbReference type="ARBA" id="ARBA00022824"/>
    </source>
</evidence>
<keyword evidence="9 14" id="KW-0653">Protein transport</keyword>
<dbReference type="Pfam" id="PF04811">
    <property type="entry name" value="Sec23_trunk"/>
    <property type="match status" value="1"/>
</dbReference>
<keyword evidence="21" id="KW-1185">Reference proteome</keyword>
<dbReference type="FunFam" id="3.40.20.10:FF:000041">
    <property type="entry name" value="Protein transport protein SEC23"/>
    <property type="match status" value="1"/>
</dbReference>
<gene>
    <name evidence="20" type="ORF">RS030_223481</name>
</gene>
<dbReference type="PANTHER" id="PTHR11141:SF0">
    <property type="entry name" value="PROTEIN TRANSPORT PROTEIN SEC23"/>
    <property type="match status" value="1"/>
</dbReference>
<dbReference type="SUPFAM" id="SSF81811">
    <property type="entry name" value="Helical domain of Sec23/24"/>
    <property type="match status" value="1"/>
</dbReference>
<evidence type="ECO:0000256" key="13">
    <source>
        <dbReference type="ARBA" id="ARBA00025471"/>
    </source>
</evidence>
<dbReference type="InterPro" id="IPR007123">
    <property type="entry name" value="Gelsolin-like_dom"/>
</dbReference>
<comment type="caution">
    <text evidence="20">The sequence shown here is derived from an EMBL/GenBank/DDBJ whole genome shotgun (WGS) entry which is preliminary data.</text>
</comment>
<accession>A0AAV9XXE3</accession>
<dbReference type="InterPro" id="IPR036180">
    <property type="entry name" value="Gelsolin-like_dom_sf"/>
</dbReference>
<dbReference type="InterPro" id="IPR006895">
    <property type="entry name" value="Znf_Sec23_Sec24"/>
</dbReference>
<feature type="domain" description="Sec23/Sec24 helical" evidence="18">
    <location>
        <begin position="510"/>
        <end position="608"/>
    </location>
</feature>
<dbReference type="SUPFAM" id="SSF81995">
    <property type="entry name" value="beta-sandwich domain of Sec23/24"/>
    <property type="match status" value="1"/>
</dbReference>
<dbReference type="InterPro" id="IPR037364">
    <property type="entry name" value="Sec23"/>
</dbReference>
<evidence type="ECO:0000256" key="10">
    <source>
        <dbReference type="ARBA" id="ARBA00023034"/>
    </source>
</evidence>
<evidence type="ECO:0000256" key="3">
    <source>
        <dbReference type="ARBA" id="ARBA00021212"/>
    </source>
</evidence>
<dbReference type="InterPro" id="IPR029006">
    <property type="entry name" value="ADF-H/Gelsolin-like_dom_sf"/>
</dbReference>
<dbReference type="GO" id="GO:0070971">
    <property type="term" value="C:endoplasmic reticulum exit site"/>
    <property type="evidence" value="ECO:0007669"/>
    <property type="project" value="TreeGrafter"/>
</dbReference>
<dbReference type="InterPro" id="IPR006900">
    <property type="entry name" value="Sec23/24_helical_dom"/>
</dbReference>
<evidence type="ECO:0000256" key="12">
    <source>
        <dbReference type="ARBA" id="ARBA00023329"/>
    </source>
</evidence>
<dbReference type="InterPro" id="IPR037550">
    <property type="entry name" value="Sec23_C"/>
</dbReference>
<evidence type="ECO:0000256" key="11">
    <source>
        <dbReference type="ARBA" id="ARBA00023136"/>
    </source>
</evidence>
<evidence type="ECO:0000259" key="17">
    <source>
        <dbReference type="Pfam" id="PF04811"/>
    </source>
</evidence>
<dbReference type="InterPro" id="IPR006896">
    <property type="entry name" value="Sec23/24_trunk_dom"/>
</dbReference>
<dbReference type="SUPFAM" id="SSF82754">
    <property type="entry name" value="C-terminal, gelsolin-like domain of Sec23/24"/>
    <property type="match status" value="1"/>
</dbReference>
<reference evidence="20 21" key="1">
    <citation type="submission" date="2023-10" db="EMBL/GenBank/DDBJ databases">
        <title>Comparative genomics analysis reveals potential genetic determinants of host preference in Cryptosporidium xiaoi.</title>
        <authorList>
            <person name="Xiao L."/>
            <person name="Li J."/>
        </authorList>
    </citation>
    <scope>NUCLEOTIDE SEQUENCE [LARGE SCALE GENOMIC DNA]</scope>
    <source>
        <strain evidence="20 21">52996</strain>
    </source>
</reference>
<dbReference type="Pfam" id="PF04810">
    <property type="entry name" value="zf-Sec23_Sec24"/>
    <property type="match status" value="1"/>
</dbReference>
<evidence type="ECO:0000259" key="15">
    <source>
        <dbReference type="Pfam" id="PF00626"/>
    </source>
</evidence>
<dbReference type="Gene3D" id="2.30.30.380">
    <property type="entry name" value="Zn-finger domain of Sec23/24"/>
    <property type="match status" value="1"/>
</dbReference>
<dbReference type="GO" id="GO:0005096">
    <property type="term" value="F:GTPase activator activity"/>
    <property type="evidence" value="ECO:0007669"/>
    <property type="project" value="TreeGrafter"/>
</dbReference>
<dbReference type="Gene3D" id="3.40.20.10">
    <property type="entry name" value="Severin"/>
    <property type="match status" value="1"/>
</dbReference>
<evidence type="ECO:0000313" key="21">
    <source>
        <dbReference type="Proteomes" id="UP001311799"/>
    </source>
</evidence>
<dbReference type="GO" id="GO:0000139">
    <property type="term" value="C:Golgi membrane"/>
    <property type="evidence" value="ECO:0007669"/>
    <property type="project" value="UniProtKB-SubCell"/>
</dbReference>
<keyword evidence="14" id="KW-0963">Cytoplasm</keyword>
<dbReference type="GO" id="GO:0090110">
    <property type="term" value="P:COPII-coated vesicle cargo loading"/>
    <property type="evidence" value="ECO:0007669"/>
    <property type="project" value="TreeGrafter"/>
</dbReference>
<evidence type="ECO:0000256" key="1">
    <source>
        <dbReference type="ARBA" id="ARBA00004255"/>
    </source>
</evidence>
<sequence length="759" mass="84840">MDCQEQENQTGVRFNWNIWPSTKLEATRVEIPLGCLFTPLKESSKLQLVEYEPIRCRASGCILNPYCPVDFRSKVWTCPFSLQRNPFPPHYAEHISETVLPAELMYPSIEYILPSVPANNVNPPVFIFVIDTCLIEAELTELRDSIQQAVSLMPSDALVGLITFGTVCCVHEIGFTECPKSYVFRGGKDVTAQQIQLQLGLTSRGDPRTTGTASQESSRRFLLPVSECEFSLMGILDDLRPDSWAIPADTRPQRCTGVALAVATGIMEACCVQQSGRIMLFVGGVCTVGPGTIVALPLAESIRHHLDLQKNSNSARHVHKAIKFYSSLAQRAVQNGHAVDIMACSLDQVGLHEMRVLCDRSGGYMVMSDSFSMNIFRDSFKKMFEPDSSGYIKQAFNGRIEILCSKDVKVSGAIGACTSTGKKGAQVGDTMIGESNTCEWTLGALDKNTTIAFYFEVVAQGPNQVPPGKQSYIQFQTLYNHPSGRKRLRVTTVSYRYSEPNILDLAPGFDQESAAVLMARLAVIRTENEDGLDVLRWLDRKLIRLVSRFADYQKDDPNSFHLSSEFSIYPQFMYHLRRSHFLQTFNASPDETAYYRTVLLRENVMNSLVMIQPALLQYSFDEGPPQPVLLDVQSLKPNVILLLDSFFHIVVWYGEMIHQWKEQGYHENPEYENFKNLLLAPAEDARSILQDRFPVPKFVLCHAGGSQARFLLAKVNPSATHNTLSGATFDSVSDGSIVITDDVSLKVFMEHLIKLAVQS</sequence>
<dbReference type="FunFam" id="3.40.50.410:FF:000008">
    <property type="entry name" value="Protein transport protein SEC23"/>
    <property type="match status" value="1"/>
</dbReference>
<dbReference type="InterPro" id="IPR036174">
    <property type="entry name" value="Znf_Sec23_Sec24_sf"/>
</dbReference>